<evidence type="ECO:0000256" key="6">
    <source>
        <dbReference type="ARBA" id="ARBA00023242"/>
    </source>
</evidence>
<evidence type="ECO:0000256" key="3">
    <source>
        <dbReference type="ARBA" id="ARBA00023015"/>
    </source>
</evidence>
<keyword evidence="5" id="KW-0804">Transcription</keyword>
<evidence type="ECO:0000259" key="7">
    <source>
        <dbReference type="Pfam" id="PF08168"/>
    </source>
</evidence>
<keyword evidence="10" id="KW-1185">Reference proteome</keyword>
<dbReference type="Pfam" id="PF08168">
    <property type="entry name" value="NOL11_N"/>
    <property type="match status" value="1"/>
</dbReference>
<evidence type="ECO:0000256" key="1">
    <source>
        <dbReference type="ARBA" id="ARBA00004604"/>
    </source>
</evidence>
<gene>
    <name evidence="9" type="ORF">QYM36_008412</name>
</gene>
<dbReference type="PANTHER" id="PTHR15633">
    <property type="entry name" value="NUCLEOLAR PROTEIN 11"/>
    <property type="match status" value="1"/>
</dbReference>
<dbReference type="GO" id="GO:0003723">
    <property type="term" value="F:RNA binding"/>
    <property type="evidence" value="ECO:0007669"/>
    <property type="project" value="TreeGrafter"/>
</dbReference>
<dbReference type="EMBL" id="JAVRJZ010000001">
    <property type="protein sequence ID" value="KAK2727929.1"/>
    <property type="molecule type" value="Genomic_DNA"/>
</dbReference>
<keyword evidence="2" id="KW-0698">rRNA processing</keyword>
<accession>A0AA88IIF4</accession>
<organism evidence="9 10">
    <name type="scientific">Artemia franciscana</name>
    <name type="common">Brine shrimp</name>
    <name type="synonym">Artemia sanfranciscana</name>
    <dbReference type="NCBI Taxonomy" id="6661"/>
    <lineage>
        <taxon>Eukaryota</taxon>
        <taxon>Metazoa</taxon>
        <taxon>Ecdysozoa</taxon>
        <taxon>Arthropoda</taxon>
        <taxon>Crustacea</taxon>
        <taxon>Branchiopoda</taxon>
        <taxon>Anostraca</taxon>
        <taxon>Artemiidae</taxon>
        <taxon>Artemia</taxon>
    </lineage>
</organism>
<proteinExistence type="predicted"/>
<evidence type="ECO:0000259" key="8">
    <source>
        <dbReference type="Pfam" id="PF20998"/>
    </source>
</evidence>
<protein>
    <recommendedName>
        <fullName evidence="11">Nucleolar protein 11</fullName>
    </recommendedName>
</protein>
<evidence type="ECO:0000256" key="5">
    <source>
        <dbReference type="ARBA" id="ARBA00023163"/>
    </source>
</evidence>
<dbReference type="GO" id="GO:0005730">
    <property type="term" value="C:nucleolus"/>
    <property type="evidence" value="ECO:0007669"/>
    <property type="project" value="UniProtKB-SubCell"/>
</dbReference>
<dbReference type="AlphaFoldDB" id="A0AA88IIF4"/>
<dbReference type="Proteomes" id="UP001187531">
    <property type="component" value="Unassembled WGS sequence"/>
</dbReference>
<comment type="subcellular location">
    <subcellularLocation>
        <location evidence="1">Nucleus</location>
        <location evidence="1">Nucleolus</location>
    </subcellularLocation>
</comment>
<feature type="domain" description="Nucleolar protein 11 C-terminal" evidence="8">
    <location>
        <begin position="370"/>
        <end position="578"/>
    </location>
</feature>
<evidence type="ECO:0000313" key="9">
    <source>
        <dbReference type="EMBL" id="KAK2727929.1"/>
    </source>
</evidence>
<sequence>MAMLKPHFQLTPLIGASNLVGVSSDEDNEHLVVTLGSNMVSVFHVYSQKAIRSWATLKPNKFTAPVVFTSDDGSYCGVINHKNIRKWTRETSSLDTVKTYGFLTPIHRLFTLPDGRGFIQYSNGYSELLQRGIETRKEEKPSILDESLTIYKSRVVCINGSWINLILCECKKEESLKLQAFCVRLSSDFCPESHAVFTMRYKKGVPLLGADVTDQVEIIAYWADGKLLIQNALLGISGKKVVDIYKLNRFSPKVPVSIAVLDKRHVLMYGADISDEGGLVVMWDTKFGIADASRKLKSVPETPSVYCLRDSSQVLLPVGGNLIVLPYEVKASKLAAVFAKKSGDVSFANSYSSLTWGSGEDPTENGVKSYEIGFNSKEIRQLYHTLEKAGTSSELLLEQVVPHLIKEEDITGIISLVDIHIKMPERFLVSLLDLAAGKLDTHEEELAASNLLDKLLLMPFQETVLIKPLRKVKLRETVNIMEFILSVLKGDRESNLNSETAAIWLCILLDAHFTQLAICQDEKVKRILNEVNEFVDAEVCTLESLRKAETILETLKTVRPKQEQPRNHFYTLEVVQLY</sequence>
<dbReference type="PANTHER" id="PTHR15633:SF2">
    <property type="entry name" value="NUCLEOLAR PROTEIN 11"/>
    <property type="match status" value="1"/>
</dbReference>
<evidence type="ECO:0000313" key="10">
    <source>
        <dbReference type="Proteomes" id="UP001187531"/>
    </source>
</evidence>
<comment type="caution">
    <text evidence="9">The sequence shown here is derived from an EMBL/GenBank/DDBJ whole genome shotgun (WGS) entry which is preliminary data.</text>
</comment>
<evidence type="ECO:0000256" key="2">
    <source>
        <dbReference type="ARBA" id="ARBA00022552"/>
    </source>
</evidence>
<dbReference type="InterPro" id="IPR048897">
    <property type="entry name" value="Nol11_C"/>
</dbReference>
<keyword evidence="6" id="KW-0539">Nucleus</keyword>
<dbReference type="InterPro" id="IPR042859">
    <property type="entry name" value="NOL11"/>
</dbReference>
<evidence type="ECO:0008006" key="11">
    <source>
        <dbReference type="Google" id="ProtNLM"/>
    </source>
</evidence>
<keyword evidence="4" id="KW-0010">Activator</keyword>
<dbReference type="Pfam" id="PF20998">
    <property type="entry name" value="Nol11_C"/>
    <property type="match status" value="1"/>
</dbReference>
<dbReference type="GO" id="GO:0030490">
    <property type="term" value="P:maturation of SSU-rRNA"/>
    <property type="evidence" value="ECO:0007669"/>
    <property type="project" value="InterPro"/>
</dbReference>
<name>A0AA88IIF4_ARTSF</name>
<reference evidence="9" key="1">
    <citation type="submission" date="2023-07" db="EMBL/GenBank/DDBJ databases">
        <title>Chromosome-level genome assembly of Artemia franciscana.</title>
        <authorList>
            <person name="Jo E."/>
        </authorList>
    </citation>
    <scope>NUCLEOTIDE SEQUENCE</scope>
    <source>
        <tissue evidence="9">Whole body</tissue>
    </source>
</reference>
<dbReference type="InterPro" id="IPR012584">
    <property type="entry name" value="NOL11_N"/>
</dbReference>
<evidence type="ECO:0000256" key="4">
    <source>
        <dbReference type="ARBA" id="ARBA00023159"/>
    </source>
</evidence>
<feature type="domain" description="Nucleolar protein 11 N-terminal" evidence="7">
    <location>
        <begin position="1"/>
        <end position="327"/>
    </location>
</feature>
<keyword evidence="3" id="KW-0805">Transcription regulation</keyword>